<dbReference type="InterPro" id="IPR050109">
    <property type="entry name" value="HTH-type_TetR-like_transc_reg"/>
</dbReference>
<dbReference type="GO" id="GO:0000976">
    <property type="term" value="F:transcription cis-regulatory region binding"/>
    <property type="evidence" value="ECO:0007669"/>
    <property type="project" value="TreeGrafter"/>
</dbReference>
<dbReference type="OrthoDB" id="5068503at2"/>
<dbReference type="GO" id="GO:0003700">
    <property type="term" value="F:DNA-binding transcription factor activity"/>
    <property type="evidence" value="ECO:0007669"/>
    <property type="project" value="TreeGrafter"/>
</dbReference>
<gene>
    <name evidence="6" type="ORF">DEJ46_06295</name>
</gene>
<feature type="domain" description="HTH tetR-type" evidence="5">
    <location>
        <begin position="9"/>
        <end position="69"/>
    </location>
</feature>
<protein>
    <submittedName>
        <fullName evidence="6">TetR family transcriptional regulator</fullName>
    </submittedName>
</protein>
<dbReference type="InterPro" id="IPR009057">
    <property type="entry name" value="Homeodomain-like_sf"/>
</dbReference>
<dbReference type="AlphaFoldDB" id="A0A5P2AKL9"/>
<dbReference type="SUPFAM" id="SSF46689">
    <property type="entry name" value="Homeodomain-like"/>
    <property type="match status" value="1"/>
</dbReference>
<reference evidence="6 7" key="1">
    <citation type="submission" date="2018-05" db="EMBL/GenBank/DDBJ databases">
        <title>Streptomyces venezuelae.</title>
        <authorList>
            <person name="Kim W."/>
            <person name="Lee N."/>
            <person name="Cho B.-K."/>
        </authorList>
    </citation>
    <scope>NUCLEOTIDE SEQUENCE [LARGE SCALE GENOMIC DNA]</scope>
    <source>
        <strain evidence="6 7">ATCC 15068</strain>
    </source>
</reference>
<dbReference type="PANTHER" id="PTHR30055">
    <property type="entry name" value="HTH-TYPE TRANSCRIPTIONAL REGULATOR RUTR"/>
    <property type="match status" value="1"/>
</dbReference>
<dbReference type="InterPro" id="IPR001647">
    <property type="entry name" value="HTH_TetR"/>
</dbReference>
<dbReference type="SUPFAM" id="SSF48498">
    <property type="entry name" value="Tetracyclin repressor-like, C-terminal domain"/>
    <property type="match status" value="1"/>
</dbReference>
<keyword evidence="3" id="KW-0804">Transcription</keyword>
<evidence type="ECO:0000256" key="3">
    <source>
        <dbReference type="ARBA" id="ARBA00023163"/>
    </source>
</evidence>
<organism evidence="6 7">
    <name type="scientific">Streptomyces venezuelae</name>
    <dbReference type="NCBI Taxonomy" id="54571"/>
    <lineage>
        <taxon>Bacteria</taxon>
        <taxon>Bacillati</taxon>
        <taxon>Actinomycetota</taxon>
        <taxon>Actinomycetes</taxon>
        <taxon>Kitasatosporales</taxon>
        <taxon>Streptomycetaceae</taxon>
        <taxon>Streptomyces</taxon>
    </lineage>
</organism>
<name>A0A5P2AKL9_STRVZ</name>
<dbReference type="Pfam" id="PF00440">
    <property type="entry name" value="TetR_N"/>
    <property type="match status" value="1"/>
</dbReference>
<keyword evidence="1" id="KW-0805">Transcription regulation</keyword>
<dbReference type="Gene3D" id="1.10.357.10">
    <property type="entry name" value="Tetracycline Repressor, domain 2"/>
    <property type="match status" value="1"/>
</dbReference>
<accession>A0A5P2AKL9</accession>
<dbReference type="RefSeq" id="WP_150264560.1">
    <property type="nucleotide sequence ID" value="NZ_CP029194.1"/>
</dbReference>
<keyword evidence="2 4" id="KW-0238">DNA-binding</keyword>
<dbReference type="InterPro" id="IPR036271">
    <property type="entry name" value="Tet_transcr_reg_TetR-rel_C_sf"/>
</dbReference>
<feature type="DNA-binding region" description="H-T-H motif" evidence="4">
    <location>
        <begin position="32"/>
        <end position="51"/>
    </location>
</feature>
<evidence type="ECO:0000313" key="7">
    <source>
        <dbReference type="Proteomes" id="UP000324106"/>
    </source>
</evidence>
<dbReference type="PROSITE" id="PS50977">
    <property type="entry name" value="HTH_TETR_2"/>
    <property type="match status" value="1"/>
</dbReference>
<evidence type="ECO:0000256" key="4">
    <source>
        <dbReference type="PROSITE-ProRule" id="PRU00335"/>
    </source>
</evidence>
<evidence type="ECO:0000256" key="1">
    <source>
        <dbReference type="ARBA" id="ARBA00023015"/>
    </source>
</evidence>
<evidence type="ECO:0000259" key="5">
    <source>
        <dbReference type="PROSITE" id="PS50977"/>
    </source>
</evidence>
<sequence length="195" mass="20299">MSPRGVAIPDIRERLFAAAERVVTRDGPGALTSRAVTNEAGVAKGALHAHFAGLDEFIGELVLDRFASTARQADQLTSLVGQDTVKANLVTVTAALLASVNPAMVTLAMTRPAAARHTRRGLEAGAPAFSAIQDSMAGYLDAESRLGRIPAGTDTATTALALVGTVHHLLMTSGPDGQPEPRQTVERLVTLLIAT</sequence>
<dbReference type="PANTHER" id="PTHR30055:SF238">
    <property type="entry name" value="MYCOFACTOCIN BIOSYNTHESIS TRANSCRIPTIONAL REGULATOR MFTR-RELATED"/>
    <property type="match status" value="1"/>
</dbReference>
<dbReference type="Proteomes" id="UP000324106">
    <property type="component" value="Chromosome"/>
</dbReference>
<evidence type="ECO:0000256" key="2">
    <source>
        <dbReference type="ARBA" id="ARBA00023125"/>
    </source>
</evidence>
<proteinExistence type="predicted"/>
<evidence type="ECO:0000313" key="6">
    <source>
        <dbReference type="EMBL" id="QES18742.1"/>
    </source>
</evidence>
<dbReference type="EMBL" id="CP029194">
    <property type="protein sequence ID" value="QES18742.1"/>
    <property type="molecule type" value="Genomic_DNA"/>
</dbReference>